<dbReference type="InterPro" id="IPR016521">
    <property type="entry name" value="RNA-processing_Lsm12"/>
</dbReference>
<dbReference type="Proteomes" id="UP000837801">
    <property type="component" value="Unassembled WGS sequence"/>
</dbReference>
<feature type="domain" description="AD" evidence="2">
    <location>
        <begin position="111"/>
        <end position="215"/>
    </location>
</feature>
<evidence type="ECO:0000313" key="4">
    <source>
        <dbReference type="Proteomes" id="UP000837801"/>
    </source>
</evidence>
<reference evidence="3" key="1">
    <citation type="submission" date="2022-03" db="EMBL/GenBank/DDBJ databases">
        <authorList>
            <person name="Legras J.-L."/>
            <person name="Devillers H."/>
            <person name="Grondin C."/>
        </authorList>
    </citation>
    <scope>NUCLEOTIDE SEQUENCE</scope>
    <source>
        <strain evidence="3">CLIB 1423</strain>
    </source>
</reference>
<dbReference type="PIRSF" id="PIRSF007783">
    <property type="entry name" value="UCP007783_YHR121w"/>
    <property type="match status" value="1"/>
</dbReference>
<dbReference type="PROSITE" id="PS52001">
    <property type="entry name" value="AD"/>
    <property type="match status" value="1"/>
</dbReference>
<dbReference type="InterPro" id="IPR019181">
    <property type="entry name" value="LSM12_ABD"/>
</dbReference>
<evidence type="ECO:0000313" key="3">
    <source>
        <dbReference type="EMBL" id="CAH2350689.1"/>
    </source>
</evidence>
<feature type="compositionally biased region" description="Low complexity" evidence="1">
    <location>
        <begin position="83"/>
        <end position="101"/>
    </location>
</feature>
<gene>
    <name evidence="3" type="ORF">CLIB1423_02S02872</name>
</gene>
<proteinExistence type="predicted"/>
<evidence type="ECO:0000259" key="2">
    <source>
        <dbReference type="PROSITE" id="PS52001"/>
    </source>
</evidence>
<dbReference type="SMART" id="SM00995">
    <property type="entry name" value="AD"/>
    <property type="match status" value="1"/>
</dbReference>
<evidence type="ECO:0000256" key="1">
    <source>
        <dbReference type="SAM" id="MobiDB-lite"/>
    </source>
</evidence>
<dbReference type="Pfam" id="PF09793">
    <property type="entry name" value="AD"/>
    <property type="match status" value="1"/>
</dbReference>
<comment type="caution">
    <text evidence="3">The sequence shown here is derived from an EMBL/GenBank/DDBJ whole genome shotgun (WGS) entry which is preliminary data.</text>
</comment>
<feature type="region of interest" description="Disordered" evidence="1">
    <location>
        <begin position="77"/>
        <end position="109"/>
    </location>
</feature>
<dbReference type="InterPro" id="IPR047574">
    <property type="entry name" value="AD"/>
</dbReference>
<dbReference type="InterPro" id="IPR039683">
    <property type="entry name" value="Lsm12-like"/>
</dbReference>
<protein>
    <submittedName>
        <fullName evidence="3">Protein Lsm12p</fullName>
    </submittedName>
</protein>
<sequence>MNSLEQAINLKVKVTTLLDQPTTGYIYAYSSVHEVLTIRLTNNHVKNSQNKNESYKFINTAFIKTIQVLPPFPRRINSPPPAAQASSSAVAINSKSNSNSPSPAPASPQLTQLSINELESLLNKSVAQYKEMISISQSHNASNIAVMLFEKLYSNFGGKVKWGPYGSIIIEEEIKIAKPYLAKSGTISKINSNSGDSKKLDKVFEIVKEYWQTIENDKIGG</sequence>
<dbReference type="PANTHER" id="PTHR13542">
    <property type="entry name" value="LSM12 HOMOLOG"/>
    <property type="match status" value="1"/>
</dbReference>
<accession>A0A9P0QLF4</accession>
<organism evidence="3 4">
    <name type="scientific">[Candida] railenensis</name>
    <dbReference type="NCBI Taxonomy" id="45579"/>
    <lineage>
        <taxon>Eukaryota</taxon>
        <taxon>Fungi</taxon>
        <taxon>Dikarya</taxon>
        <taxon>Ascomycota</taxon>
        <taxon>Saccharomycotina</taxon>
        <taxon>Pichiomycetes</taxon>
        <taxon>Debaryomycetaceae</taxon>
        <taxon>Kurtzmaniella</taxon>
    </lineage>
</organism>
<dbReference type="EMBL" id="CAKXYY010000002">
    <property type="protein sequence ID" value="CAH2350689.1"/>
    <property type="molecule type" value="Genomic_DNA"/>
</dbReference>
<name>A0A9P0QLF4_9ASCO</name>
<dbReference type="AlphaFoldDB" id="A0A9P0QLF4"/>
<dbReference type="OrthoDB" id="1057137at2759"/>
<keyword evidence="4" id="KW-1185">Reference proteome</keyword>